<feature type="region of interest" description="Disordered" evidence="1">
    <location>
        <begin position="142"/>
        <end position="167"/>
    </location>
</feature>
<feature type="region of interest" description="Disordered" evidence="1">
    <location>
        <begin position="350"/>
        <end position="371"/>
    </location>
</feature>
<keyword evidence="2" id="KW-0472">Membrane</keyword>
<protein>
    <submittedName>
        <fullName evidence="3">Uncharacterized protein</fullName>
    </submittedName>
</protein>
<proteinExistence type="predicted"/>
<name>A0A543DVR2_9PSEU</name>
<keyword evidence="4" id="KW-1185">Reference proteome</keyword>
<dbReference type="AlphaFoldDB" id="A0A543DVR2"/>
<evidence type="ECO:0000256" key="2">
    <source>
        <dbReference type="SAM" id="Phobius"/>
    </source>
</evidence>
<evidence type="ECO:0000313" key="4">
    <source>
        <dbReference type="Proteomes" id="UP000315677"/>
    </source>
</evidence>
<accession>A0A543DVR2</accession>
<dbReference type="Proteomes" id="UP000315677">
    <property type="component" value="Unassembled WGS sequence"/>
</dbReference>
<sequence>MTEAPPDSPGTRVRIGVLADPGVPTQLAEWLVDELPASLRSAVSDEFDWVMTSRCEPILLDEDGRIPITELAARHRRAREWDLVLLLTDLPRRSGARPVAAEFDLDARAGVVSVPALGAVGQRRRARGLALRLVRKLTEPGREPTECAIPPATGTPRPSRDASAAGPAARGIDGELAMAALPGRLRLLNGMVRANRPWRLVPQLSSATAAAVATAAYAIVTASFWEMSASLSASRLMLINLLAVGAMTVWIIAYNRLWERPPDPTDRAKSALYNASTLLTILIGVACMNVLLFTVMLVAAAALIDPGYLADTLRRPVGPGGYLKLVWLGSSIGIVAGALGSSLESEDAVREATYGARERERRRAKRDEAER</sequence>
<feature type="transmembrane region" description="Helical" evidence="2">
    <location>
        <begin position="237"/>
        <end position="258"/>
    </location>
</feature>
<reference evidence="3 4" key="1">
    <citation type="submission" date="2019-06" db="EMBL/GenBank/DDBJ databases">
        <title>Sequencing the genomes of 1000 actinobacteria strains.</title>
        <authorList>
            <person name="Klenk H.-P."/>
        </authorList>
    </citation>
    <scope>NUCLEOTIDE SEQUENCE [LARGE SCALE GENOMIC DNA]</scope>
    <source>
        <strain evidence="3 4">DSM 45301</strain>
    </source>
</reference>
<dbReference type="EMBL" id="VFPA01000001">
    <property type="protein sequence ID" value="TQM13428.1"/>
    <property type="molecule type" value="Genomic_DNA"/>
</dbReference>
<organism evidence="3 4">
    <name type="scientific">Pseudonocardia kunmingensis</name>
    <dbReference type="NCBI Taxonomy" id="630975"/>
    <lineage>
        <taxon>Bacteria</taxon>
        <taxon>Bacillati</taxon>
        <taxon>Actinomycetota</taxon>
        <taxon>Actinomycetes</taxon>
        <taxon>Pseudonocardiales</taxon>
        <taxon>Pseudonocardiaceae</taxon>
        <taxon>Pseudonocardia</taxon>
    </lineage>
</organism>
<comment type="caution">
    <text evidence="3">The sequence shown here is derived from an EMBL/GenBank/DDBJ whole genome shotgun (WGS) entry which is preliminary data.</text>
</comment>
<gene>
    <name evidence="3" type="ORF">FB558_0170</name>
</gene>
<evidence type="ECO:0000313" key="3">
    <source>
        <dbReference type="EMBL" id="TQM13428.1"/>
    </source>
</evidence>
<feature type="compositionally biased region" description="Basic and acidic residues" evidence="1">
    <location>
        <begin position="356"/>
        <end position="371"/>
    </location>
</feature>
<feature type="transmembrane region" description="Helical" evidence="2">
    <location>
        <begin position="278"/>
        <end position="304"/>
    </location>
</feature>
<feature type="transmembrane region" description="Helical" evidence="2">
    <location>
        <begin position="325"/>
        <end position="343"/>
    </location>
</feature>
<dbReference type="OrthoDB" id="8477132at2"/>
<keyword evidence="2" id="KW-1133">Transmembrane helix</keyword>
<keyword evidence="2" id="KW-0812">Transmembrane</keyword>
<feature type="transmembrane region" description="Helical" evidence="2">
    <location>
        <begin position="204"/>
        <end position="225"/>
    </location>
</feature>
<evidence type="ECO:0000256" key="1">
    <source>
        <dbReference type="SAM" id="MobiDB-lite"/>
    </source>
</evidence>